<keyword evidence="3" id="KW-0597">Phosphoprotein</keyword>
<dbReference type="eggNOG" id="COG4585">
    <property type="taxonomic scope" value="Bacteria"/>
</dbReference>
<keyword evidence="6 12" id="KW-0418">Kinase</keyword>
<dbReference type="InterPro" id="IPR011712">
    <property type="entry name" value="Sig_transdc_His_kin_sub3_dim/P"/>
</dbReference>
<dbReference type="SUPFAM" id="SSF55874">
    <property type="entry name" value="ATPase domain of HSP90 chaperone/DNA topoisomerase II/histidine kinase"/>
    <property type="match status" value="1"/>
</dbReference>
<dbReference type="STRING" id="869209.Tresu_0544"/>
<dbReference type="GO" id="GO:0046983">
    <property type="term" value="F:protein dimerization activity"/>
    <property type="evidence" value="ECO:0007669"/>
    <property type="project" value="InterPro"/>
</dbReference>
<evidence type="ECO:0000256" key="2">
    <source>
        <dbReference type="ARBA" id="ARBA00012438"/>
    </source>
</evidence>
<keyword evidence="9" id="KW-1133">Transmembrane helix</keyword>
<dbReference type="InterPro" id="IPR050482">
    <property type="entry name" value="Sensor_HK_TwoCompSys"/>
</dbReference>
<evidence type="ECO:0000313" key="12">
    <source>
        <dbReference type="EMBL" id="AEB13488.1"/>
    </source>
</evidence>
<comment type="catalytic activity">
    <reaction evidence="1">
        <text>ATP + protein L-histidine = ADP + protein N-phospho-L-histidine.</text>
        <dbReference type="EC" id="2.7.13.3"/>
    </reaction>
</comment>
<proteinExistence type="predicted"/>
<dbReference type="OrthoDB" id="199946at2"/>
<evidence type="ECO:0000256" key="9">
    <source>
        <dbReference type="SAM" id="Phobius"/>
    </source>
</evidence>
<dbReference type="EC" id="2.7.13.3" evidence="2"/>
<dbReference type="InterPro" id="IPR036890">
    <property type="entry name" value="HATPase_C_sf"/>
</dbReference>
<protein>
    <recommendedName>
        <fullName evidence="2">histidine kinase</fullName>
        <ecNumber evidence="2">2.7.13.3</ecNumber>
    </recommendedName>
</protein>
<dbReference type="Gene3D" id="1.20.5.1930">
    <property type="match status" value="1"/>
</dbReference>
<dbReference type="PANTHER" id="PTHR24421">
    <property type="entry name" value="NITRATE/NITRITE SENSOR PROTEIN NARX-RELATED"/>
    <property type="match status" value="1"/>
</dbReference>
<accession>F2NRE6</accession>
<feature type="domain" description="Signal transduction histidine kinase subgroup 3 dimerisation and phosphoacceptor" evidence="11">
    <location>
        <begin position="176"/>
        <end position="232"/>
    </location>
</feature>
<organism evidence="12 13">
    <name type="scientific">Treponema succinifaciens (strain ATCC 33096 / DSM 2489 / 6091)</name>
    <dbReference type="NCBI Taxonomy" id="869209"/>
    <lineage>
        <taxon>Bacteria</taxon>
        <taxon>Pseudomonadati</taxon>
        <taxon>Spirochaetota</taxon>
        <taxon>Spirochaetia</taxon>
        <taxon>Spirochaetales</taxon>
        <taxon>Treponemataceae</taxon>
        <taxon>Treponema</taxon>
    </lineage>
</organism>
<sequence length="403" mass="45940">MEFQHIYFCFQLSCKQKSPDKIYNTDVICDSWNEFCEKKDSSSLACFIDTLRRFDTKTFNNDMALKESVQNQIALCISLAEGLQPLILEKENHKEEILLAVHEMDKVFMSFLKDKNASLEDTHQKLYVFFIYFTLTILIGGAILVVLNIKEGLEKDRMLYSSQVFLKHSILIQEAERKRISRELHDSVAQNLRYVSLLAENIPDKDTAAKIIETQNQNIENIRNLCYNLTPPSITKDNLLSLVNVFAQKIFGESFQFRLIAENDVDFSCLNADELLNIYRIVQEALQNIKNHAGAKEVTVFFKRNPLAAEPVEPARQKAALSKAISARAMTAKNPRSHLKIIISDDGCGMDEELVKEINSAIFEKSKESHFGVRNICERVKLLNGKVTFSSAPDFGTHITVEV</sequence>
<keyword evidence="8" id="KW-0902">Two-component regulatory system</keyword>
<dbReference type="GeneID" id="302997749"/>
<keyword evidence="7" id="KW-0067">ATP-binding</keyword>
<feature type="transmembrane region" description="Helical" evidence="9">
    <location>
        <begin position="126"/>
        <end position="149"/>
    </location>
</feature>
<dbReference type="CDD" id="cd16917">
    <property type="entry name" value="HATPase_UhpB-NarQ-NarX-like"/>
    <property type="match status" value="1"/>
</dbReference>
<dbReference type="Pfam" id="PF07730">
    <property type="entry name" value="HisKA_3"/>
    <property type="match status" value="1"/>
</dbReference>
<gene>
    <name evidence="12" type="ordered locus">Tresu_0544</name>
</gene>
<evidence type="ECO:0000256" key="4">
    <source>
        <dbReference type="ARBA" id="ARBA00022679"/>
    </source>
</evidence>
<keyword evidence="4" id="KW-0808">Transferase</keyword>
<dbReference type="GO" id="GO:0016020">
    <property type="term" value="C:membrane"/>
    <property type="evidence" value="ECO:0007669"/>
    <property type="project" value="InterPro"/>
</dbReference>
<dbReference type="RefSeq" id="WP_013700795.1">
    <property type="nucleotide sequence ID" value="NC_015385.1"/>
</dbReference>
<evidence type="ECO:0000259" key="11">
    <source>
        <dbReference type="Pfam" id="PF07730"/>
    </source>
</evidence>
<keyword evidence="5" id="KW-0547">Nucleotide-binding</keyword>
<name>F2NRE6_TRES6</name>
<reference evidence="13" key="2">
    <citation type="submission" date="2011-04" db="EMBL/GenBank/DDBJ databases">
        <title>The complete genome of chromosome of Treponema succinifaciens DSM 2489.</title>
        <authorList>
            <person name="Lucas S."/>
            <person name="Copeland A."/>
            <person name="Lapidus A."/>
            <person name="Bruce D."/>
            <person name="Goodwin L."/>
            <person name="Pitluck S."/>
            <person name="Peters L."/>
            <person name="Kyrpides N."/>
            <person name="Mavromatis K."/>
            <person name="Ivanova N."/>
            <person name="Ovchinnikova G."/>
            <person name="Teshima H."/>
            <person name="Detter J.C."/>
            <person name="Tapia R."/>
            <person name="Han C."/>
            <person name="Land M."/>
            <person name="Hauser L."/>
            <person name="Markowitz V."/>
            <person name="Cheng J.-F."/>
            <person name="Hugenholtz P."/>
            <person name="Woyke T."/>
            <person name="Wu D."/>
            <person name="Gronow S."/>
            <person name="Wellnitz S."/>
            <person name="Brambilla E."/>
            <person name="Klenk H.-P."/>
            <person name="Eisen J.A."/>
        </authorList>
    </citation>
    <scope>NUCLEOTIDE SEQUENCE [LARGE SCALE GENOMIC DNA]</scope>
    <source>
        <strain evidence="13">ATCC 33096 / DSM 2489 / 6091</strain>
    </source>
</reference>
<dbReference type="InterPro" id="IPR003594">
    <property type="entry name" value="HATPase_dom"/>
</dbReference>
<feature type="domain" description="Histidine kinase/HSP90-like ATPase" evidence="10">
    <location>
        <begin position="277"/>
        <end position="402"/>
    </location>
</feature>
<evidence type="ECO:0000256" key="8">
    <source>
        <dbReference type="ARBA" id="ARBA00023012"/>
    </source>
</evidence>
<evidence type="ECO:0000259" key="10">
    <source>
        <dbReference type="Pfam" id="PF02518"/>
    </source>
</evidence>
<reference evidence="12 13" key="1">
    <citation type="journal article" date="2011" name="Stand. Genomic Sci.">
        <title>Complete genome sequence of Treponema succinifaciens type strain (6091).</title>
        <authorList>
            <person name="Han C."/>
            <person name="Gronow S."/>
            <person name="Teshima H."/>
            <person name="Lapidus A."/>
            <person name="Nolan M."/>
            <person name="Lucas S."/>
            <person name="Hammon N."/>
            <person name="Deshpande S."/>
            <person name="Cheng J.F."/>
            <person name="Zeytun A."/>
            <person name="Tapia R."/>
            <person name="Goodwin L."/>
            <person name="Pitluck S."/>
            <person name="Liolios K."/>
            <person name="Pagani I."/>
            <person name="Ivanova N."/>
            <person name="Mavromatis K."/>
            <person name="Mikhailova N."/>
            <person name="Huntemann M."/>
            <person name="Pati A."/>
            <person name="Chen A."/>
            <person name="Palaniappan K."/>
            <person name="Land M."/>
            <person name="Hauser L."/>
            <person name="Brambilla E.M."/>
            <person name="Rohde M."/>
            <person name="Goker M."/>
            <person name="Woyke T."/>
            <person name="Bristow J."/>
            <person name="Eisen J.A."/>
            <person name="Markowitz V."/>
            <person name="Hugenholtz P."/>
            <person name="Kyrpides N.C."/>
            <person name="Klenk H.P."/>
            <person name="Detter J.C."/>
        </authorList>
    </citation>
    <scope>NUCLEOTIDE SEQUENCE [LARGE SCALE GENOMIC DNA]</scope>
    <source>
        <strain evidence="13">ATCC 33096 / DSM 2489 / 6091</strain>
    </source>
</reference>
<keyword evidence="13" id="KW-1185">Reference proteome</keyword>
<evidence type="ECO:0000313" key="13">
    <source>
        <dbReference type="Proteomes" id="UP000006852"/>
    </source>
</evidence>
<evidence type="ECO:0000256" key="3">
    <source>
        <dbReference type="ARBA" id="ARBA00022553"/>
    </source>
</evidence>
<dbReference type="AlphaFoldDB" id="F2NRE6"/>
<dbReference type="KEGG" id="tsu:Tresu_0544"/>
<keyword evidence="9" id="KW-0812">Transmembrane</keyword>
<dbReference type="EMBL" id="CP002631">
    <property type="protein sequence ID" value="AEB13488.1"/>
    <property type="molecule type" value="Genomic_DNA"/>
</dbReference>
<dbReference type="Pfam" id="PF02518">
    <property type="entry name" value="HATPase_c"/>
    <property type="match status" value="1"/>
</dbReference>
<dbReference type="Gene3D" id="3.30.565.10">
    <property type="entry name" value="Histidine kinase-like ATPase, C-terminal domain"/>
    <property type="match status" value="1"/>
</dbReference>
<keyword evidence="9" id="KW-0472">Membrane</keyword>
<dbReference type="PANTHER" id="PTHR24421:SF10">
    <property type="entry name" value="NITRATE_NITRITE SENSOR PROTEIN NARQ"/>
    <property type="match status" value="1"/>
</dbReference>
<dbReference type="GO" id="GO:0000155">
    <property type="term" value="F:phosphorelay sensor kinase activity"/>
    <property type="evidence" value="ECO:0007669"/>
    <property type="project" value="InterPro"/>
</dbReference>
<dbReference type="HOGENOM" id="CLU_683228_0_0_12"/>
<evidence type="ECO:0000256" key="7">
    <source>
        <dbReference type="ARBA" id="ARBA00022840"/>
    </source>
</evidence>
<dbReference type="GO" id="GO:0005524">
    <property type="term" value="F:ATP binding"/>
    <property type="evidence" value="ECO:0007669"/>
    <property type="project" value="UniProtKB-KW"/>
</dbReference>
<dbReference type="Proteomes" id="UP000006852">
    <property type="component" value="Chromosome"/>
</dbReference>
<evidence type="ECO:0000256" key="5">
    <source>
        <dbReference type="ARBA" id="ARBA00022741"/>
    </source>
</evidence>
<evidence type="ECO:0000256" key="1">
    <source>
        <dbReference type="ARBA" id="ARBA00000085"/>
    </source>
</evidence>
<evidence type="ECO:0000256" key="6">
    <source>
        <dbReference type="ARBA" id="ARBA00022777"/>
    </source>
</evidence>